<reference evidence="1" key="1">
    <citation type="submission" date="2020-07" db="EMBL/GenBank/DDBJ databases">
        <title>Multicomponent nature underlies the extraordinary mechanical properties of spider dragline silk.</title>
        <authorList>
            <person name="Kono N."/>
            <person name="Nakamura H."/>
            <person name="Mori M."/>
            <person name="Yoshida Y."/>
            <person name="Ohtoshi R."/>
            <person name="Malay A.D."/>
            <person name="Moran D.A.P."/>
            <person name="Tomita M."/>
            <person name="Numata K."/>
            <person name="Arakawa K."/>
        </authorList>
    </citation>
    <scope>NUCLEOTIDE SEQUENCE</scope>
</reference>
<proteinExistence type="predicted"/>
<organism evidence="1 2">
    <name type="scientific">Trichonephila clavata</name>
    <name type="common">Joro spider</name>
    <name type="synonym">Nephila clavata</name>
    <dbReference type="NCBI Taxonomy" id="2740835"/>
    <lineage>
        <taxon>Eukaryota</taxon>
        <taxon>Metazoa</taxon>
        <taxon>Ecdysozoa</taxon>
        <taxon>Arthropoda</taxon>
        <taxon>Chelicerata</taxon>
        <taxon>Arachnida</taxon>
        <taxon>Araneae</taxon>
        <taxon>Araneomorphae</taxon>
        <taxon>Entelegynae</taxon>
        <taxon>Araneoidea</taxon>
        <taxon>Nephilidae</taxon>
        <taxon>Trichonephila</taxon>
    </lineage>
</organism>
<dbReference type="OrthoDB" id="6425861at2759"/>
<comment type="caution">
    <text evidence="1">The sequence shown here is derived from an EMBL/GenBank/DDBJ whole genome shotgun (WGS) entry which is preliminary data.</text>
</comment>
<accession>A0A8X6EZR2</accession>
<protein>
    <submittedName>
        <fullName evidence="1">Uncharacterized protein</fullName>
    </submittedName>
</protein>
<evidence type="ECO:0000313" key="1">
    <source>
        <dbReference type="EMBL" id="GFQ65982.1"/>
    </source>
</evidence>
<dbReference type="Proteomes" id="UP000887116">
    <property type="component" value="Unassembled WGS sequence"/>
</dbReference>
<keyword evidence="2" id="KW-1185">Reference proteome</keyword>
<dbReference type="EMBL" id="BMAO01030138">
    <property type="protein sequence ID" value="GFQ65982.1"/>
    <property type="molecule type" value="Genomic_DNA"/>
</dbReference>
<evidence type="ECO:0000313" key="2">
    <source>
        <dbReference type="Proteomes" id="UP000887116"/>
    </source>
</evidence>
<gene>
    <name evidence="1" type="ORF">TNCT_108381</name>
</gene>
<dbReference type="AlphaFoldDB" id="A0A8X6EZR2"/>
<sequence length="129" mass="15553">MWRKLLRENYRIGELIDQSPRILDSYNPKVITGNWYMKYEDRIEDYDYPNVHLLDRDVSKSTYNYLCLDFPNPPNIRRHVTAVPMKKLITDEFRYQYCHECGKPGVKTIPDSTPKSPPWLKYRRYNAFA</sequence>
<name>A0A8X6EZR2_TRICU</name>